<evidence type="ECO:0000259" key="1">
    <source>
        <dbReference type="Pfam" id="PF26115"/>
    </source>
</evidence>
<name>A0A380Q4T0_YERPU</name>
<gene>
    <name evidence="2" type="ORF">NCTC8580_00557</name>
</gene>
<reference evidence="2 3" key="1">
    <citation type="submission" date="2018-06" db="EMBL/GenBank/DDBJ databases">
        <authorList>
            <consortium name="Pathogen Informatics"/>
            <person name="Doyle S."/>
        </authorList>
    </citation>
    <scope>NUCLEOTIDE SEQUENCE [LARGE SCALE GENOMIC DNA]</scope>
    <source>
        <strain evidence="2 3">NCTC8580</strain>
    </source>
</reference>
<organism evidence="2 3">
    <name type="scientific">Yersinia pseudotuberculosis</name>
    <dbReference type="NCBI Taxonomy" id="633"/>
    <lineage>
        <taxon>Bacteria</taxon>
        <taxon>Pseudomonadati</taxon>
        <taxon>Pseudomonadota</taxon>
        <taxon>Gammaproteobacteria</taxon>
        <taxon>Enterobacterales</taxon>
        <taxon>Yersiniaceae</taxon>
        <taxon>Yersinia</taxon>
    </lineage>
</organism>
<evidence type="ECO:0000313" key="2">
    <source>
        <dbReference type="EMBL" id="SUP80502.1"/>
    </source>
</evidence>
<dbReference type="Proteomes" id="UP000255087">
    <property type="component" value="Unassembled WGS sequence"/>
</dbReference>
<dbReference type="InterPro" id="IPR058873">
    <property type="entry name" value="PDDEXK_GAPS4"/>
</dbReference>
<proteinExistence type="predicted"/>
<feature type="domain" description="GAPS4 PD-(D/E)XK nuclease" evidence="1">
    <location>
        <begin position="11"/>
        <end position="145"/>
    </location>
</feature>
<protein>
    <recommendedName>
        <fullName evidence="1">GAPS4 PD-(D/E)XK nuclease domain-containing protein</fullName>
    </recommendedName>
</protein>
<dbReference type="EMBL" id="UHJC01000001">
    <property type="protein sequence ID" value="SUP80502.1"/>
    <property type="molecule type" value="Genomic_DNA"/>
</dbReference>
<accession>A0A380Q4T0</accession>
<evidence type="ECO:0000313" key="3">
    <source>
        <dbReference type="Proteomes" id="UP000255087"/>
    </source>
</evidence>
<dbReference type="AlphaFoldDB" id="A0A380Q4T0"/>
<sequence length="354" mass="41411">MAENGPIEELAKIVSSKIFERFKWKISGPCDQDFFCIDEENHKPPEKKQAHTHPVDVVFSYKDPYLNKTILLNTDLKSYAKGSINTDMIEAALSSLSNTIACARYSQDWREKYNICVGDSEVRGLLFIYNHDNDFENNFYDFFDPPKPIGGKRKPKSVKLDNINISEGQQIHIIEPKSISYMLSIISDMNELIRDNQFPREEYGFYYPQLTYHKVIVTDDYLPATIESLTAPFLIVKHDAVYSYDRDKQKEIETYPAGYIVYYNRPGSSDMEFYYLFDILTNYQILNGKNNIRIRIATKDRNDSIRSHFSRALQKYAFDWNYDESAKQKLLSMELHLVPSVKEFYSTEATSWNY</sequence>
<dbReference type="RefSeq" id="WP_050320994.1">
    <property type="nucleotide sequence ID" value="NZ_CPXB01000015.1"/>
</dbReference>
<dbReference type="Pfam" id="PF26115">
    <property type="entry name" value="PDDEXK_GAPS4"/>
    <property type="match status" value="1"/>
</dbReference>